<dbReference type="InterPro" id="IPR058627">
    <property type="entry name" value="MdtA-like_C"/>
</dbReference>
<evidence type="ECO:0000313" key="9">
    <source>
        <dbReference type="EMBL" id="SHL43826.1"/>
    </source>
</evidence>
<dbReference type="RefSeq" id="WP_073008588.1">
    <property type="nucleotide sequence ID" value="NZ_FRBW01000001.1"/>
</dbReference>
<dbReference type="InterPro" id="IPR006143">
    <property type="entry name" value="RND_pump_MFP"/>
</dbReference>
<evidence type="ECO:0000259" key="7">
    <source>
        <dbReference type="Pfam" id="PF25954"/>
    </source>
</evidence>
<keyword evidence="10" id="KW-1185">Reference proteome</keyword>
<dbReference type="AlphaFoldDB" id="A0A1M7AMS5"/>
<name>A0A1M7AMS5_9HYPH</name>
<dbReference type="InterPro" id="IPR058792">
    <property type="entry name" value="Beta-barrel_RND_2"/>
</dbReference>
<evidence type="ECO:0000313" key="10">
    <source>
        <dbReference type="Proteomes" id="UP000186002"/>
    </source>
</evidence>
<keyword evidence="3" id="KW-0813">Transport</keyword>
<feature type="domain" description="CusB-like beta-barrel" evidence="7">
    <location>
        <begin position="228"/>
        <end position="298"/>
    </location>
</feature>
<feature type="coiled-coil region" evidence="4">
    <location>
        <begin position="133"/>
        <end position="184"/>
    </location>
</feature>
<keyword evidence="4" id="KW-0175">Coiled coil</keyword>
<dbReference type="PANTHER" id="PTHR30469:SF11">
    <property type="entry name" value="BLL4320 PROTEIN"/>
    <property type="match status" value="1"/>
</dbReference>
<organism evidence="9 10">
    <name type="scientific">Roseibium suaedae</name>
    <dbReference type="NCBI Taxonomy" id="735517"/>
    <lineage>
        <taxon>Bacteria</taxon>
        <taxon>Pseudomonadati</taxon>
        <taxon>Pseudomonadota</taxon>
        <taxon>Alphaproteobacteria</taxon>
        <taxon>Hyphomicrobiales</taxon>
        <taxon>Stappiaceae</taxon>
        <taxon>Roseibium</taxon>
    </lineage>
</organism>
<evidence type="ECO:0000256" key="4">
    <source>
        <dbReference type="SAM" id="Coils"/>
    </source>
</evidence>
<reference evidence="9 10" key="1">
    <citation type="submission" date="2016-11" db="EMBL/GenBank/DDBJ databases">
        <authorList>
            <person name="Jaros S."/>
            <person name="Januszkiewicz K."/>
            <person name="Wedrychowicz H."/>
        </authorList>
    </citation>
    <scope>NUCLEOTIDE SEQUENCE [LARGE SCALE GENOMIC DNA]</scope>
    <source>
        <strain evidence="9 10">DSM 22153</strain>
    </source>
</reference>
<evidence type="ECO:0000256" key="5">
    <source>
        <dbReference type="SAM" id="MobiDB-lite"/>
    </source>
</evidence>
<dbReference type="Gene3D" id="2.40.30.170">
    <property type="match status" value="1"/>
</dbReference>
<evidence type="ECO:0000256" key="1">
    <source>
        <dbReference type="ARBA" id="ARBA00004196"/>
    </source>
</evidence>
<proteinExistence type="inferred from homology"/>
<dbReference type="PANTHER" id="PTHR30469">
    <property type="entry name" value="MULTIDRUG RESISTANCE PROTEIN MDTA"/>
    <property type="match status" value="1"/>
</dbReference>
<feature type="region of interest" description="Disordered" evidence="5">
    <location>
        <begin position="374"/>
        <end position="394"/>
    </location>
</feature>
<dbReference type="STRING" id="735517.SAMN05444272_0589"/>
<dbReference type="GO" id="GO:0015562">
    <property type="term" value="F:efflux transmembrane transporter activity"/>
    <property type="evidence" value="ECO:0007669"/>
    <property type="project" value="TreeGrafter"/>
</dbReference>
<dbReference type="OrthoDB" id="9806939at2"/>
<feature type="compositionally biased region" description="Basic and acidic residues" evidence="5">
    <location>
        <begin position="374"/>
        <end position="386"/>
    </location>
</feature>
<dbReference type="Proteomes" id="UP000186002">
    <property type="component" value="Unassembled WGS sequence"/>
</dbReference>
<evidence type="ECO:0000256" key="3">
    <source>
        <dbReference type="ARBA" id="ARBA00022448"/>
    </source>
</evidence>
<dbReference type="Pfam" id="PF25954">
    <property type="entry name" value="Beta-barrel_RND_2"/>
    <property type="match status" value="1"/>
</dbReference>
<evidence type="ECO:0000259" key="8">
    <source>
        <dbReference type="Pfam" id="PF25967"/>
    </source>
</evidence>
<dbReference type="EMBL" id="FRBW01000001">
    <property type="protein sequence ID" value="SHL43826.1"/>
    <property type="molecule type" value="Genomic_DNA"/>
</dbReference>
<dbReference type="Gene3D" id="2.40.50.100">
    <property type="match status" value="1"/>
</dbReference>
<dbReference type="Pfam" id="PF25967">
    <property type="entry name" value="RND-MFP_C"/>
    <property type="match status" value="1"/>
</dbReference>
<dbReference type="SUPFAM" id="SSF111369">
    <property type="entry name" value="HlyD-like secretion proteins"/>
    <property type="match status" value="1"/>
</dbReference>
<accession>A0A1M7AMS5</accession>
<dbReference type="GO" id="GO:1990281">
    <property type="term" value="C:efflux pump complex"/>
    <property type="evidence" value="ECO:0007669"/>
    <property type="project" value="TreeGrafter"/>
</dbReference>
<feature type="compositionally biased region" description="Polar residues" evidence="5">
    <location>
        <begin position="45"/>
        <end position="55"/>
    </location>
</feature>
<dbReference type="Pfam" id="PF25917">
    <property type="entry name" value="BSH_RND"/>
    <property type="match status" value="1"/>
</dbReference>
<sequence length="394" mass="42337">MAIWKQITLTLLVVLTAAVLWAKFYPGAGDQLARWGVTGLPFETASKQQEGNSGREQGGGRRAPQGSVVTAPVIEETINDRLSAIGTGRAVRSVEVTPFTSGRMTQFLVNSGETVKPGDVIAKLDSDAEEIAAERAALALKDAEARLERMKLLLKSNTATTVQVTDAELTVDNAKLQLREAQLNLSRRSVESPISGVVGILPITAGNYITSQTVIATVDDRSEILIDFWVPERFASAIKVGAALTATSVARPGDVFDGVVSAIDNRIATDSRTLQVQARIQNGEDKLRAGMSFQVSMKFQGDTFPAVNPLAVQWGSDGAYVWAVRDGTAQRVLVDIIQRNTDSVLVKAELTPGEEIVTEGLHLARQGAKLNILDRQKKPESSRDQKLSSANSSS</sequence>
<gene>
    <name evidence="9" type="ORF">SAMN05444272_0589</name>
</gene>
<feature type="domain" description="Multidrug resistance protein MdtA-like barrel-sandwich hybrid" evidence="6">
    <location>
        <begin position="92"/>
        <end position="213"/>
    </location>
</feature>
<feature type="domain" description="Multidrug resistance protein MdtA-like C-terminal permuted SH3" evidence="8">
    <location>
        <begin position="311"/>
        <end position="361"/>
    </location>
</feature>
<dbReference type="Gene3D" id="1.10.287.470">
    <property type="entry name" value="Helix hairpin bin"/>
    <property type="match status" value="1"/>
</dbReference>
<comment type="subcellular location">
    <subcellularLocation>
        <location evidence="1">Cell envelope</location>
    </subcellularLocation>
</comment>
<feature type="region of interest" description="Disordered" evidence="5">
    <location>
        <begin position="44"/>
        <end position="67"/>
    </location>
</feature>
<dbReference type="NCBIfam" id="TIGR01730">
    <property type="entry name" value="RND_mfp"/>
    <property type="match status" value="1"/>
</dbReference>
<evidence type="ECO:0000259" key="6">
    <source>
        <dbReference type="Pfam" id="PF25917"/>
    </source>
</evidence>
<comment type="similarity">
    <text evidence="2">Belongs to the membrane fusion protein (MFP) (TC 8.A.1) family.</text>
</comment>
<dbReference type="Gene3D" id="2.40.420.20">
    <property type="match status" value="1"/>
</dbReference>
<dbReference type="InterPro" id="IPR058625">
    <property type="entry name" value="MdtA-like_BSH"/>
</dbReference>
<protein>
    <submittedName>
        <fullName evidence="9">RND family efflux transporter, MFP subunit</fullName>
    </submittedName>
</protein>
<evidence type="ECO:0000256" key="2">
    <source>
        <dbReference type="ARBA" id="ARBA00009477"/>
    </source>
</evidence>